<dbReference type="SUPFAM" id="SSF56112">
    <property type="entry name" value="Protein kinase-like (PK-like)"/>
    <property type="match status" value="1"/>
</dbReference>
<accession>B9FAP0</accession>
<dbReference type="Gene3D" id="1.10.510.10">
    <property type="entry name" value="Transferase(Phosphotransferase) domain 1"/>
    <property type="match status" value="1"/>
</dbReference>
<dbReference type="PANTHER" id="PTHR24349">
    <property type="entry name" value="SERINE/THREONINE-PROTEIN KINASE"/>
    <property type="match status" value="1"/>
</dbReference>
<gene>
    <name evidence="9" type="ORF">OsJ_12162</name>
</gene>
<dbReference type="AlphaFoldDB" id="B9FAP0"/>
<keyword evidence="5 6" id="KW-0067">ATP-binding</keyword>
<evidence type="ECO:0000256" key="1">
    <source>
        <dbReference type="ARBA" id="ARBA00022527"/>
    </source>
</evidence>
<dbReference type="Pfam" id="PF00069">
    <property type="entry name" value="Pkinase"/>
    <property type="match status" value="1"/>
</dbReference>
<reference evidence="9" key="1">
    <citation type="journal article" date="2005" name="PLoS Biol.">
        <title>The genomes of Oryza sativa: a history of duplications.</title>
        <authorList>
            <person name="Yu J."/>
            <person name="Wang J."/>
            <person name="Lin W."/>
            <person name="Li S."/>
            <person name="Li H."/>
            <person name="Zhou J."/>
            <person name="Ni P."/>
            <person name="Dong W."/>
            <person name="Hu S."/>
            <person name="Zeng C."/>
            <person name="Zhang J."/>
            <person name="Zhang Y."/>
            <person name="Li R."/>
            <person name="Xu Z."/>
            <person name="Li S."/>
            <person name="Li X."/>
            <person name="Zheng H."/>
            <person name="Cong L."/>
            <person name="Lin L."/>
            <person name="Yin J."/>
            <person name="Geng J."/>
            <person name="Li G."/>
            <person name="Shi J."/>
            <person name="Liu J."/>
            <person name="Lv H."/>
            <person name="Li J."/>
            <person name="Wang J."/>
            <person name="Deng Y."/>
            <person name="Ran L."/>
            <person name="Shi X."/>
            <person name="Wang X."/>
            <person name="Wu Q."/>
            <person name="Li C."/>
            <person name="Ren X."/>
            <person name="Wang J."/>
            <person name="Wang X."/>
            <person name="Li D."/>
            <person name="Liu D."/>
            <person name="Zhang X."/>
            <person name="Ji Z."/>
            <person name="Zhao W."/>
            <person name="Sun Y."/>
            <person name="Zhang Z."/>
            <person name="Bao J."/>
            <person name="Han Y."/>
            <person name="Dong L."/>
            <person name="Ji J."/>
            <person name="Chen P."/>
            <person name="Wu S."/>
            <person name="Liu J."/>
            <person name="Xiao Y."/>
            <person name="Bu D."/>
            <person name="Tan J."/>
            <person name="Yang L."/>
            <person name="Ye C."/>
            <person name="Zhang J."/>
            <person name="Xu J."/>
            <person name="Zhou Y."/>
            <person name="Yu Y."/>
            <person name="Zhang B."/>
            <person name="Zhuang S."/>
            <person name="Wei H."/>
            <person name="Liu B."/>
            <person name="Lei M."/>
            <person name="Yu H."/>
            <person name="Li Y."/>
            <person name="Xu H."/>
            <person name="Wei S."/>
            <person name="He X."/>
            <person name="Fang L."/>
            <person name="Zhang Z."/>
            <person name="Zhang Y."/>
            <person name="Huang X."/>
            <person name="Su Z."/>
            <person name="Tong W."/>
            <person name="Li J."/>
            <person name="Tong Z."/>
            <person name="Li S."/>
            <person name="Ye J."/>
            <person name="Wang L."/>
            <person name="Fang L."/>
            <person name="Lei T."/>
            <person name="Chen C."/>
            <person name="Chen H."/>
            <person name="Xu Z."/>
            <person name="Li H."/>
            <person name="Huang H."/>
            <person name="Zhang F."/>
            <person name="Xu H."/>
            <person name="Li N."/>
            <person name="Zhao C."/>
            <person name="Li S."/>
            <person name="Dong L."/>
            <person name="Huang Y."/>
            <person name="Li L."/>
            <person name="Xi Y."/>
            <person name="Qi Q."/>
            <person name="Li W."/>
            <person name="Zhang B."/>
            <person name="Hu W."/>
            <person name="Zhang Y."/>
            <person name="Tian X."/>
            <person name="Jiao Y."/>
            <person name="Liang X."/>
            <person name="Jin J."/>
            <person name="Gao L."/>
            <person name="Zheng W."/>
            <person name="Hao B."/>
            <person name="Liu S."/>
            <person name="Wang W."/>
            <person name="Yuan L."/>
            <person name="Cao M."/>
            <person name="McDermott J."/>
            <person name="Samudrala R."/>
            <person name="Wang J."/>
            <person name="Wong G.K."/>
            <person name="Yang H."/>
        </authorList>
    </citation>
    <scope>NUCLEOTIDE SEQUENCE [LARGE SCALE GENOMIC DNA]</scope>
</reference>
<dbReference type="InterPro" id="IPR017441">
    <property type="entry name" value="Protein_kinase_ATP_BS"/>
</dbReference>
<feature type="binding site" evidence="6">
    <location>
        <position position="87"/>
    </location>
    <ligand>
        <name>ATP</name>
        <dbReference type="ChEBI" id="CHEBI:30616"/>
    </ligand>
</feature>
<evidence type="ECO:0000256" key="2">
    <source>
        <dbReference type="ARBA" id="ARBA00022679"/>
    </source>
</evidence>
<name>B9FAP0_ORYSJ</name>
<evidence type="ECO:0000256" key="4">
    <source>
        <dbReference type="ARBA" id="ARBA00022777"/>
    </source>
</evidence>
<evidence type="ECO:0000256" key="6">
    <source>
        <dbReference type="PROSITE-ProRule" id="PRU10141"/>
    </source>
</evidence>
<feature type="compositionally biased region" description="Pro residues" evidence="7">
    <location>
        <begin position="1"/>
        <end position="10"/>
    </location>
</feature>
<dbReference type="InterPro" id="IPR000719">
    <property type="entry name" value="Prot_kinase_dom"/>
</dbReference>
<keyword evidence="4" id="KW-0418">Kinase</keyword>
<dbReference type="InterPro" id="IPR011009">
    <property type="entry name" value="Kinase-like_dom_sf"/>
</dbReference>
<dbReference type="Proteomes" id="UP000007752">
    <property type="component" value="Chromosome 3"/>
</dbReference>
<evidence type="ECO:0000259" key="8">
    <source>
        <dbReference type="PROSITE" id="PS50011"/>
    </source>
</evidence>
<dbReference type="EMBL" id="CM000140">
    <property type="protein sequence ID" value="EEE59724.1"/>
    <property type="molecule type" value="Genomic_DNA"/>
</dbReference>
<proteinExistence type="predicted"/>
<feature type="region of interest" description="Disordered" evidence="7">
    <location>
        <begin position="1"/>
        <end position="39"/>
    </location>
</feature>
<protein>
    <recommendedName>
        <fullName evidence="8">Protein kinase domain-containing protein</fullName>
    </recommendedName>
</protein>
<evidence type="ECO:0000256" key="7">
    <source>
        <dbReference type="SAM" id="MobiDB-lite"/>
    </source>
</evidence>
<keyword evidence="2" id="KW-0808">Transferase</keyword>
<dbReference type="GO" id="GO:0005524">
    <property type="term" value="F:ATP binding"/>
    <property type="evidence" value="ECO:0007669"/>
    <property type="project" value="UniProtKB-UniRule"/>
</dbReference>
<keyword evidence="3 6" id="KW-0547">Nucleotide-binding</keyword>
<evidence type="ECO:0000256" key="3">
    <source>
        <dbReference type="ARBA" id="ARBA00022741"/>
    </source>
</evidence>
<evidence type="ECO:0000313" key="9">
    <source>
        <dbReference type="EMBL" id="EEE59724.1"/>
    </source>
</evidence>
<reference evidence="9" key="2">
    <citation type="submission" date="2008-12" db="EMBL/GenBank/DDBJ databases">
        <title>Improved gene annotation of the rice (Oryza sativa) genomes.</title>
        <authorList>
            <person name="Wang J."/>
            <person name="Li R."/>
            <person name="Fan W."/>
            <person name="Huang Q."/>
            <person name="Zhang J."/>
            <person name="Zhou Y."/>
            <person name="Hu Y."/>
            <person name="Zi S."/>
            <person name="Li J."/>
            <person name="Ni P."/>
            <person name="Zheng H."/>
            <person name="Zhang Y."/>
            <person name="Zhao M."/>
            <person name="Hao Q."/>
            <person name="McDermott J."/>
            <person name="Samudrala R."/>
            <person name="Kristiansen K."/>
            <person name="Wong G.K.-S."/>
        </authorList>
    </citation>
    <scope>NUCLEOTIDE SEQUENCE</scope>
</reference>
<feature type="compositionally biased region" description="Low complexity" evidence="7">
    <location>
        <begin position="11"/>
        <end position="20"/>
    </location>
</feature>
<evidence type="ECO:0000256" key="5">
    <source>
        <dbReference type="ARBA" id="ARBA00022840"/>
    </source>
</evidence>
<dbReference type="InterPro" id="IPR050205">
    <property type="entry name" value="CDPK_Ser/Thr_kinases"/>
</dbReference>
<dbReference type="GO" id="GO:0004674">
    <property type="term" value="F:protein serine/threonine kinase activity"/>
    <property type="evidence" value="ECO:0007669"/>
    <property type="project" value="UniProtKB-KW"/>
</dbReference>
<organism evidence="9">
    <name type="scientific">Oryza sativa subsp. japonica</name>
    <name type="common">Rice</name>
    <dbReference type="NCBI Taxonomy" id="39947"/>
    <lineage>
        <taxon>Eukaryota</taxon>
        <taxon>Viridiplantae</taxon>
        <taxon>Streptophyta</taxon>
        <taxon>Embryophyta</taxon>
        <taxon>Tracheophyta</taxon>
        <taxon>Spermatophyta</taxon>
        <taxon>Magnoliopsida</taxon>
        <taxon>Liliopsida</taxon>
        <taxon>Poales</taxon>
        <taxon>Poaceae</taxon>
        <taxon>BOP clade</taxon>
        <taxon>Oryzoideae</taxon>
        <taxon>Oryzeae</taxon>
        <taxon>Oryzinae</taxon>
        <taxon>Oryza</taxon>
        <taxon>Oryza sativa</taxon>
    </lineage>
</organism>
<feature type="domain" description="Protein kinase" evidence="8">
    <location>
        <begin position="58"/>
        <end position="179"/>
    </location>
</feature>
<sequence>MAKNPSPSPSPGRGRSPTRTTGRRRGCCRRGAAPPRPPVRVLEGVVPHHPRLRVTDKYQLGRELGRGEFGVTHLATDRATRERLACKSIPKRRLRTAVDVADVRREVAIMASLPGTTRRWCASAPPTRNADAVHLVMELCNGGELFDRIVARGRYHGACRGRRGPNGSRRWCPLARPTA</sequence>
<dbReference type="PROSITE" id="PS00107">
    <property type="entry name" value="PROTEIN_KINASE_ATP"/>
    <property type="match status" value="1"/>
</dbReference>
<dbReference type="PROSITE" id="PS50011">
    <property type="entry name" value="PROTEIN_KINASE_DOM"/>
    <property type="match status" value="1"/>
</dbReference>
<keyword evidence="1" id="KW-0723">Serine/threonine-protein kinase</keyword>